<feature type="domain" description="Symplekin C-terminal" evidence="6">
    <location>
        <begin position="1112"/>
        <end position="1308"/>
    </location>
</feature>
<evidence type="ECO:0000259" key="5">
    <source>
        <dbReference type="Pfam" id="PF11935"/>
    </source>
</evidence>
<keyword evidence="3" id="KW-0539">Nucleus</keyword>
<reference evidence="8" key="1">
    <citation type="journal article" date="2023" name="Commun. Biol.">
        <title>Genome analysis of Parmales, the sister group of diatoms, reveals the evolutionary specialization of diatoms from phago-mixotrophs to photoautotrophs.</title>
        <authorList>
            <person name="Ban H."/>
            <person name="Sato S."/>
            <person name="Yoshikawa S."/>
            <person name="Yamada K."/>
            <person name="Nakamura Y."/>
            <person name="Ichinomiya M."/>
            <person name="Sato N."/>
            <person name="Blanc-Mathieu R."/>
            <person name="Endo H."/>
            <person name="Kuwata A."/>
            <person name="Ogata H."/>
        </authorList>
    </citation>
    <scope>NUCLEOTIDE SEQUENCE [LARGE SCALE GENOMIC DNA]</scope>
</reference>
<name>A0A9W7DPV3_9STRA</name>
<dbReference type="Gene3D" id="1.25.10.10">
    <property type="entry name" value="Leucine-rich Repeat Variant"/>
    <property type="match status" value="1"/>
</dbReference>
<dbReference type="Pfam" id="PF12295">
    <property type="entry name" value="Symplekin_C"/>
    <property type="match status" value="1"/>
</dbReference>
<gene>
    <name evidence="7" type="ORF">TL16_g00725</name>
</gene>
<evidence type="ECO:0000256" key="3">
    <source>
        <dbReference type="ARBA" id="ARBA00023242"/>
    </source>
</evidence>
<comment type="caution">
    <text evidence="7">The sequence shown here is derived from an EMBL/GenBank/DDBJ whole genome shotgun (WGS) entry which is preliminary data.</text>
</comment>
<dbReference type="PANTHER" id="PTHR15245:SF20">
    <property type="entry name" value="SYMPLEKIN"/>
    <property type="match status" value="1"/>
</dbReference>
<sequence>MATELANLRSNLADRLDDFRQSNSPLSSLKTLIQAAVELCAHTASTNATKRADELFDDDPSKTRFQYRVEQFGVHYSELNATMAYTTMLEVAQSDPVPSRRVASLYFFQESYKAQNSTSSFLTPTPSADPIVTSGTLPLQQFLSIRREREWVTSASYCISSNLSSSASNSSLATSAVLSANSLFKPAMRCISSAIVASEDAAATALYNPLMRLIRTILDKLLNQTTHETNDNLRSACIKFTENVILCFSNKNPQQQKVKKGKKSGNDDDFSLEDLPDGHSNISKKHLSSIGDDCFTCLRGWVEIGGQVSIVKMEEDAYSELEFIKTAKNSFLLAEQEDSPPEFAWQLRMKSYAMAINAFAIAGSTRITHFSAAAQTLARLTKNPPSGSPTGLNSKAGVQSTVAAIKASTLKLLRNPLSVASGSDEELKNALVYVNMESQAVKAQKVADKENKLKSANRRTRQEANTFYEWEAADTSKRQQEEKDAINKIRDKKIARGLGNGIQQPTSISDMADLILKNIKHLPSNPPASTAAGGSSNSDPKNLQFVVEMIQSQGASLEKNVSNWYENAGGVSWDMSIDENGETSFEISEKTPTQSSDAFAHQCEVAAADAFSRLVSSGRGNSTVRGESIANFDFTEEGRRKALLNTPTPANSGSVGAQGGSLGGSWGEHMQGVRDSIASRLAWTLNVQPRGELALASALLDKSLESLPNEGADNIQRHSKLNALREKYPLVPAVLNRDFVNGNASSRGPKTSEPNLASRTLYEAYVSDLDKDSADNNTYDSAVDALTLSMAHIHTVASLKQTDKQLSLPQEYLRRNAAKDAVSTTARTLSIVPKSTQQTIENMTLVGDIREVGQSTGRASTIAERAQLKAAGKAAEKRANMVMLALRDAIFLRTNERSRKEALMGLVGLATGRLPTVTTVADRALKLVMNKIYTKSPELEAMVTVIAKEDLAEARRYCEEKYEDTQASIEQAKSEMPEDELKWLNELAPIGELEKEIFARVKRSISLYLVLCLHNIEIVGALLSAGSGERMSTFAKAFRHELPKFCKAAGKKWGEAVIAKSVAEQVGDAETPLLLALLDNLAPASATQLAPESLVEACLEIQKSRFKDDKPDLRFIVPIVSSLEREKLIVMLPDFAKAGPLVLGAALSRMRERLTRQYNQYRAEEQEPNMRGLTTCEQLVGLHELSIDIFDSVKEYLNAIEVLYKNTEACTDRVLMASFEHMSTKYANGTPLPKAFMRTVILSINEHHSLLAFICNTLLKRLAKNNIWETRDQWRGFMKAASILVTQDTPNSVAVVTGLEFDQFKEICGGECKPKLQIIRAVLERTNKWEELDDRKKAIVL</sequence>
<dbReference type="PANTHER" id="PTHR15245">
    <property type="entry name" value="SYMPLEKIN-RELATED"/>
    <property type="match status" value="1"/>
</dbReference>
<dbReference type="InterPro" id="IPR021850">
    <property type="entry name" value="Symplekin/Pta1"/>
</dbReference>
<evidence type="ECO:0008006" key="9">
    <source>
        <dbReference type="Google" id="ProtNLM"/>
    </source>
</evidence>
<protein>
    <recommendedName>
        <fullName evidence="9">Symplekin</fullName>
    </recommendedName>
</protein>
<evidence type="ECO:0000313" key="8">
    <source>
        <dbReference type="Proteomes" id="UP001162640"/>
    </source>
</evidence>
<evidence type="ECO:0000256" key="1">
    <source>
        <dbReference type="ARBA" id="ARBA00004123"/>
    </source>
</evidence>
<dbReference type="InterPro" id="IPR022075">
    <property type="entry name" value="Symplekin_C"/>
</dbReference>
<proteinExistence type="predicted"/>
<dbReference type="GO" id="GO:0005847">
    <property type="term" value="C:mRNA cleavage and polyadenylation specificity factor complex"/>
    <property type="evidence" value="ECO:0007669"/>
    <property type="project" value="TreeGrafter"/>
</dbReference>
<dbReference type="GO" id="GO:0006397">
    <property type="term" value="P:mRNA processing"/>
    <property type="evidence" value="ECO:0007669"/>
    <property type="project" value="UniProtKB-KW"/>
</dbReference>
<dbReference type="Proteomes" id="UP001162640">
    <property type="component" value="Unassembled WGS sequence"/>
</dbReference>
<feature type="domain" description="Symplekin/Pta1 N-terminal" evidence="5">
    <location>
        <begin position="173"/>
        <end position="295"/>
    </location>
</feature>
<dbReference type="InterPro" id="IPR011989">
    <property type="entry name" value="ARM-like"/>
</dbReference>
<evidence type="ECO:0000313" key="7">
    <source>
        <dbReference type="EMBL" id="GMH50252.1"/>
    </source>
</evidence>
<keyword evidence="2" id="KW-0507">mRNA processing</keyword>
<feature type="region of interest" description="Disordered" evidence="4">
    <location>
        <begin position="256"/>
        <end position="276"/>
    </location>
</feature>
<evidence type="ECO:0000256" key="2">
    <source>
        <dbReference type="ARBA" id="ARBA00022664"/>
    </source>
</evidence>
<comment type="subcellular location">
    <subcellularLocation>
        <location evidence="1">Nucleus</location>
    </subcellularLocation>
</comment>
<dbReference type="InterPro" id="IPR032460">
    <property type="entry name" value="Symplekin/Pta1_N"/>
</dbReference>
<dbReference type="EMBL" id="BLQM01000014">
    <property type="protein sequence ID" value="GMH50252.1"/>
    <property type="molecule type" value="Genomic_DNA"/>
</dbReference>
<accession>A0A9W7DPV3</accession>
<evidence type="ECO:0000259" key="6">
    <source>
        <dbReference type="Pfam" id="PF12295"/>
    </source>
</evidence>
<organism evidence="7 8">
    <name type="scientific">Triparma laevis f. inornata</name>
    <dbReference type="NCBI Taxonomy" id="1714386"/>
    <lineage>
        <taxon>Eukaryota</taxon>
        <taxon>Sar</taxon>
        <taxon>Stramenopiles</taxon>
        <taxon>Ochrophyta</taxon>
        <taxon>Bolidophyceae</taxon>
        <taxon>Parmales</taxon>
        <taxon>Triparmaceae</taxon>
        <taxon>Triparma</taxon>
    </lineage>
</organism>
<evidence type="ECO:0000256" key="4">
    <source>
        <dbReference type="SAM" id="MobiDB-lite"/>
    </source>
</evidence>
<dbReference type="Pfam" id="PF11935">
    <property type="entry name" value="SYMPK_PTA1_N"/>
    <property type="match status" value="1"/>
</dbReference>